<dbReference type="Pfam" id="PF09951">
    <property type="entry name" value="Imm33"/>
    <property type="match status" value="1"/>
</dbReference>
<accession>A0A388SJ26</accession>
<dbReference type="EMBL" id="BGZJ01000002">
    <property type="protein sequence ID" value="GBO94734.1"/>
    <property type="molecule type" value="Genomic_DNA"/>
</dbReference>
<proteinExistence type="predicted"/>
<dbReference type="RefSeq" id="WP_116270945.1">
    <property type="nucleotide sequence ID" value="NZ_BGZJ01000002.1"/>
</dbReference>
<name>A0A388SJ26_9BURK</name>
<dbReference type="Proteomes" id="UP000266091">
    <property type="component" value="Unassembled WGS sequence"/>
</dbReference>
<sequence>MAKSTERPFSSLHRGQGCLASASVLSGKSKIIFCFREAPAGSWDSGWRFSAAGTAPDDFWGVEEFEACLLDLVFKKDPRVAAIAFAPPCSTFKRNPEGWFERMIVTR</sequence>
<evidence type="ECO:0000313" key="3">
    <source>
        <dbReference type="Proteomes" id="UP000266091"/>
    </source>
</evidence>
<dbReference type="OrthoDB" id="4827574at2"/>
<keyword evidence="3" id="KW-1185">Reference proteome</keyword>
<dbReference type="AlphaFoldDB" id="A0A388SJ26"/>
<reference evidence="2 3" key="1">
    <citation type="journal article" date="2018" name="Int. J. Syst. Evol. Microbiol.">
        <title>Mesosutterella multiformis gen. nov., sp. nov., a member of the family Sutterellaceae and Sutterella megalosphaeroides sp. nov., isolated from human faeces.</title>
        <authorList>
            <person name="Sakamoto M."/>
            <person name="Ikeyama N."/>
            <person name="Kunihiro T."/>
            <person name="Iino T."/>
            <person name="Yuki M."/>
            <person name="Ohkuma M."/>
        </authorList>
    </citation>
    <scope>NUCLEOTIDE SEQUENCE [LARGE SCALE GENOMIC DNA]</scope>
    <source>
        <strain evidence="2 3">4NBBH2</strain>
    </source>
</reference>
<evidence type="ECO:0000313" key="2">
    <source>
        <dbReference type="EMBL" id="GBO94734.1"/>
    </source>
</evidence>
<evidence type="ECO:0000259" key="1">
    <source>
        <dbReference type="Pfam" id="PF09951"/>
    </source>
</evidence>
<comment type="caution">
    <text evidence="2">The sequence shown here is derived from an EMBL/GenBank/DDBJ whole genome shotgun (WGS) entry which is preliminary data.</text>
</comment>
<dbReference type="InterPro" id="IPR018689">
    <property type="entry name" value="Imm33_dom"/>
</dbReference>
<feature type="domain" description="Immunity protein Imm33" evidence="1">
    <location>
        <begin position="18"/>
        <end position="102"/>
    </location>
</feature>
<gene>
    <name evidence="2" type="ORF">MESMUL_20880</name>
</gene>
<protein>
    <recommendedName>
        <fullName evidence="1">Immunity protein Imm33 domain-containing protein</fullName>
    </recommendedName>
</protein>
<organism evidence="2 3">
    <name type="scientific">Mesosutterella multiformis</name>
    <dbReference type="NCBI Taxonomy" id="2259133"/>
    <lineage>
        <taxon>Bacteria</taxon>
        <taxon>Pseudomonadati</taxon>
        <taxon>Pseudomonadota</taxon>
        <taxon>Betaproteobacteria</taxon>
        <taxon>Burkholderiales</taxon>
        <taxon>Sutterellaceae</taxon>
        <taxon>Mesosutterella</taxon>
    </lineage>
</organism>